<dbReference type="OrthoDB" id="300709at2759"/>
<evidence type="ECO:0000313" key="4">
    <source>
        <dbReference type="EMBL" id="KAF1955112.1"/>
    </source>
</evidence>
<dbReference type="SUPFAM" id="SSF51735">
    <property type="entry name" value="NAD(P)-binding Rossmann-fold domains"/>
    <property type="match status" value="1"/>
</dbReference>
<dbReference type="PANTHER" id="PTHR42748">
    <property type="entry name" value="NITROGEN METABOLITE REPRESSION PROTEIN NMRA FAMILY MEMBER"/>
    <property type="match status" value="1"/>
</dbReference>
<protein>
    <submittedName>
        <fullName evidence="4">NAD(P)-binding protein</fullName>
    </submittedName>
</protein>
<dbReference type="GO" id="GO:0005634">
    <property type="term" value="C:nucleus"/>
    <property type="evidence" value="ECO:0007669"/>
    <property type="project" value="TreeGrafter"/>
</dbReference>
<dbReference type="PANTHER" id="PTHR42748:SF11">
    <property type="entry name" value="NMRA-LIKE DOMAIN-CONTAINING PROTEIN"/>
    <property type="match status" value="1"/>
</dbReference>
<gene>
    <name evidence="4" type="ORF">CC80DRAFT_493437</name>
</gene>
<organism evidence="4 5">
    <name type="scientific">Byssothecium circinans</name>
    <dbReference type="NCBI Taxonomy" id="147558"/>
    <lineage>
        <taxon>Eukaryota</taxon>
        <taxon>Fungi</taxon>
        <taxon>Dikarya</taxon>
        <taxon>Ascomycota</taxon>
        <taxon>Pezizomycotina</taxon>
        <taxon>Dothideomycetes</taxon>
        <taxon>Pleosporomycetidae</taxon>
        <taxon>Pleosporales</taxon>
        <taxon>Massarineae</taxon>
        <taxon>Massarinaceae</taxon>
        <taxon>Byssothecium</taxon>
    </lineage>
</organism>
<evidence type="ECO:0000256" key="1">
    <source>
        <dbReference type="ARBA" id="ARBA00006328"/>
    </source>
</evidence>
<dbReference type="AlphaFoldDB" id="A0A6A5TTW6"/>
<name>A0A6A5TTW6_9PLEO</name>
<dbReference type="Gene3D" id="3.90.25.10">
    <property type="entry name" value="UDP-galactose 4-epimerase, domain 1"/>
    <property type="match status" value="1"/>
</dbReference>
<keyword evidence="2" id="KW-0521">NADP</keyword>
<dbReference type="InterPro" id="IPR036291">
    <property type="entry name" value="NAD(P)-bd_dom_sf"/>
</dbReference>
<dbReference type="Pfam" id="PF05368">
    <property type="entry name" value="NmrA"/>
    <property type="match status" value="1"/>
</dbReference>
<dbReference type="Gene3D" id="3.40.50.720">
    <property type="entry name" value="NAD(P)-binding Rossmann-like Domain"/>
    <property type="match status" value="1"/>
</dbReference>
<keyword evidence="5" id="KW-1185">Reference proteome</keyword>
<dbReference type="Proteomes" id="UP000800035">
    <property type="component" value="Unassembled WGS sequence"/>
</dbReference>
<sequence length="313" mass="34724">MSKQLLVVFGATGNQGGSVIRYVLSDPDISSRYSIRAITRDANRPESKALASKGIEVVSADLDKPTTLPAALKNVSFIFATTNTDYQGNTREIETRQAKALCDEALRQGAKYIIWSSMSHPNKISGGKLTQAAHFDVKAEIETYIRTLPIESAFFAPGSFMQNYYTNQRPRPSPTNDGTYILANLCHPTETLIPLIDITDTGAWMNAILADPDKYNGKFIAAAQGLYTYEQVVGIMSEVSGKTVKFHQMSDEVLKSVLPEGARGMLYEMNVLFRDYGYYGPTQKEDVQWAIEQARGELTDLEAFLRKTGFTLE</sequence>
<feature type="domain" description="NmrA-like" evidence="3">
    <location>
        <begin position="3"/>
        <end position="305"/>
    </location>
</feature>
<evidence type="ECO:0000313" key="5">
    <source>
        <dbReference type="Proteomes" id="UP000800035"/>
    </source>
</evidence>
<dbReference type="CDD" id="cd05251">
    <property type="entry name" value="NmrA_like_SDR_a"/>
    <property type="match status" value="1"/>
</dbReference>
<evidence type="ECO:0000256" key="2">
    <source>
        <dbReference type="ARBA" id="ARBA00022857"/>
    </source>
</evidence>
<evidence type="ECO:0000259" key="3">
    <source>
        <dbReference type="Pfam" id="PF05368"/>
    </source>
</evidence>
<comment type="similarity">
    <text evidence="1">Belongs to the NmrA-type oxidoreductase family.</text>
</comment>
<reference evidence="4" key="1">
    <citation type="journal article" date="2020" name="Stud. Mycol.">
        <title>101 Dothideomycetes genomes: a test case for predicting lifestyles and emergence of pathogens.</title>
        <authorList>
            <person name="Haridas S."/>
            <person name="Albert R."/>
            <person name="Binder M."/>
            <person name="Bloem J."/>
            <person name="Labutti K."/>
            <person name="Salamov A."/>
            <person name="Andreopoulos B."/>
            <person name="Baker S."/>
            <person name="Barry K."/>
            <person name="Bills G."/>
            <person name="Bluhm B."/>
            <person name="Cannon C."/>
            <person name="Castanera R."/>
            <person name="Culley D."/>
            <person name="Daum C."/>
            <person name="Ezra D."/>
            <person name="Gonzalez J."/>
            <person name="Henrissat B."/>
            <person name="Kuo A."/>
            <person name="Liang C."/>
            <person name="Lipzen A."/>
            <person name="Lutzoni F."/>
            <person name="Magnuson J."/>
            <person name="Mondo S."/>
            <person name="Nolan M."/>
            <person name="Ohm R."/>
            <person name="Pangilinan J."/>
            <person name="Park H.-J."/>
            <person name="Ramirez L."/>
            <person name="Alfaro M."/>
            <person name="Sun H."/>
            <person name="Tritt A."/>
            <person name="Yoshinaga Y."/>
            <person name="Zwiers L.-H."/>
            <person name="Turgeon B."/>
            <person name="Goodwin S."/>
            <person name="Spatafora J."/>
            <person name="Crous P."/>
            <person name="Grigoriev I."/>
        </authorList>
    </citation>
    <scope>NUCLEOTIDE SEQUENCE</scope>
    <source>
        <strain evidence="4">CBS 675.92</strain>
    </source>
</reference>
<dbReference type="InterPro" id="IPR051164">
    <property type="entry name" value="NmrA-like_oxidored"/>
</dbReference>
<proteinExistence type="inferred from homology"/>
<dbReference type="InterPro" id="IPR008030">
    <property type="entry name" value="NmrA-like"/>
</dbReference>
<accession>A0A6A5TTW6</accession>
<dbReference type="EMBL" id="ML976996">
    <property type="protein sequence ID" value="KAF1955112.1"/>
    <property type="molecule type" value="Genomic_DNA"/>
</dbReference>